<feature type="region of interest" description="Disordered" evidence="7">
    <location>
        <begin position="48"/>
        <end position="117"/>
    </location>
</feature>
<dbReference type="InterPro" id="IPR050925">
    <property type="entry name" value="Rhomboid_protease_S54"/>
</dbReference>
<feature type="compositionally biased region" description="Polar residues" evidence="7">
    <location>
        <begin position="65"/>
        <end position="81"/>
    </location>
</feature>
<comment type="subcellular location">
    <subcellularLocation>
        <location evidence="1">Membrane</location>
        <topology evidence="1">Multi-pass membrane protein</topology>
    </subcellularLocation>
</comment>
<dbReference type="OrthoDB" id="418595at2759"/>
<evidence type="ECO:0000256" key="7">
    <source>
        <dbReference type="SAM" id="MobiDB-lite"/>
    </source>
</evidence>
<protein>
    <submittedName>
        <fullName evidence="11">Rhomboid family</fullName>
    </submittedName>
</protein>
<feature type="transmembrane region" description="Helical" evidence="8">
    <location>
        <begin position="205"/>
        <end position="225"/>
    </location>
</feature>
<dbReference type="GO" id="GO:0004252">
    <property type="term" value="F:serine-type endopeptidase activity"/>
    <property type="evidence" value="ECO:0007669"/>
    <property type="project" value="InterPro"/>
</dbReference>
<evidence type="ECO:0000313" key="11">
    <source>
        <dbReference type="EMBL" id="CAB9512661.1"/>
    </source>
</evidence>
<dbReference type="PANTHER" id="PTHR43731:SF14">
    <property type="entry name" value="PRESENILIN-ASSOCIATED RHOMBOID-LIKE PROTEIN, MITOCHONDRIAL"/>
    <property type="match status" value="1"/>
</dbReference>
<feature type="domain" description="Peptidase S54 rhomboid" evidence="10">
    <location>
        <begin position="208"/>
        <end position="345"/>
    </location>
</feature>
<evidence type="ECO:0000256" key="3">
    <source>
        <dbReference type="ARBA" id="ARBA00022692"/>
    </source>
</evidence>
<evidence type="ECO:0000256" key="5">
    <source>
        <dbReference type="ARBA" id="ARBA00022989"/>
    </source>
</evidence>
<keyword evidence="12" id="KW-1185">Reference proteome</keyword>
<dbReference type="Pfam" id="PF01694">
    <property type="entry name" value="Rhomboid"/>
    <property type="match status" value="1"/>
</dbReference>
<feature type="transmembrane region" description="Helical" evidence="8">
    <location>
        <begin position="332"/>
        <end position="349"/>
    </location>
</feature>
<accession>A0A9N8E181</accession>
<keyword evidence="6 8" id="KW-0472">Membrane</keyword>
<evidence type="ECO:0000256" key="6">
    <source>
        <dbReference type="ARBA" id="ARBA00023136"/>
    </source>
</evidence>
<dbReference type="Gene3D" id="1.20.1540.10">
    <property type="entry name" value="Rhomboid-like"/>
    <property type="match status" value="1"/>
</dbReference>
<dbReference type="SUPFAM" id="SSF144091">
    <property type="entry name" value="Rhomboid-like"/>
    <property type="match status" value="1"/>
</dbReference>
<feature type="transmembrane region" description="Helical" evidence="8">
    <location>
        <begin position="245"/>
        <end position="264"/>
    </location>
</feature>
<comment type="similarity">
    <text evidence="2">Belongs to the peptidase S54 family.</text>
</comment>
<feature type="compositionally biased region" description="Low complexity" evidence="7">
    <location>
        <begin position="53"/>
        <end position="64"/>
    </location>
</feature>
<gene>
    <name evidence="11" type="ORF">SEMRO_548_G164410.1</name>
</gene>
<keyword evidence="5 8" id="KW-1133">Transmembrane helix</keyword>
<evidence type="ECO:0000313" key="12">
    <source>
        <dbReference type="Proteomes" id="UP001153069"/>
    </source>
</evidence>
<comment type="caution">
    <text evidence="11">The sequence shown here is derived from an EMBL/GenBank/DDBJ whole genome shotgun (WGS) entry which is preliminary data.</text>
</comment>
<name>A0A9N8E181_9STRA</name>
<dbReference type="Proteomes" id="UP001153069">
    <property type="component" value="Unassembled WGS sequence"/>
</dbReference>
<evidence type="ECO:0000259" key="10">
    <source>
        <dbReference type="Pfam" id="PF01694"/>
    </source>
</evidence>
<organism evidence="11 12">
    <name type="scientific">Seminavis robusta</name>
    <dbReference type="NCBI Taxonomy" id="568900"/>
    <lineage>
        <taxon>Eukaryota</taxon>
        <taxon>Sar</taxon>
        <taxon>Stramenopiles</taxon>
        <taxon>Ochrophyta</taxon>
        <taxon>Bacillariophyta</taxon>
        <taxon>Bacillariophyceae</taxon>
        <taxon>Bacillariophycidae</taxon>
        <taxon>Naviculales</taxon>
        <taxon>Naviculaceae</taxon>
        <taxon>Seminavis</taxon>
    </lineage>
</organism>
<evidence type="ECO:0000256" key="4">
    <source>
        <dbReference type="ARBA" id="ARBA00022801"/>
    </source>
</evidence>
<evidence type="ECO:0000256" key="8">
    <source>
        <dbReference type="SAM" id="Phobius"/>
    </source>
</evidence>
<feature type="compositionally biased region" description="Low complexity" evidence="7">
    <location>
        <begin position="83"/>
        <end position="101"/>
    </location>
</feature>
<proteinExistence type="inferred from homology"/>
<evidence type="ECO:0000256" key="9">
    <source>
        <dbReference type="SAM" id="SignalP"/>
    </source>
</evidence>
<keyword evidence="4" id="KW-0378">Hydrolase</keyword>
<feature type="chain" id="PRO_5040245396" evidence="9">
    <location>
        <begin position="33"/>
        <end position="364"/>
    </location>
</feature>
<dbReference type="EMBL" id="CAICTM010000547">
    <property type="protein sequence ID" value="CAB9512661.1"/>
    <property type="molecule type" value="Genomic_DNA"/>
</dbReference>
<sequence length="364" mass="40912">MNRRNLQKPRARVASMRTTILCWILCVSVVSADQHRYRSPHPLLVQVRGGDSNNNNEPYELNPNWQNYPSVTTTARYSPQEDSGGYYYPSSGSSSQQPTPTLLQDIDDTYHPSTASSASSFSSSQALLQLPQLNNLFKYDGSSFQAIVEKLKRQLRTLQKAHPDLFAVSTASIVVFVMWQLPPFHDLLQTHFVCRKRLLQAGRLHVLWLSGISHVSLLGLMFNVYSLWSLGPAVKEILQPSKRFLLWPFLLGAAGTASLIHAVASSRDGSLGLAPVNAALLAVLARRYPHREIRMRLFGIVPIQLSGHLLLRILLIWSALGSLVSSSGNTAHVAHMAGLLFGMAYFELWQRRRQQQQQQRRPFF</sequence>
<dbReference type="PANTHER" id="PTHR43731">
    <property type="entry name" value="RHOMBOID PROTEASE"/>
    <property type="match status" value="1"/>
</dbReference>
<evidence type="ECO:0000256" key="2">
    <source>
        <dbReference type="ARBA" id="ARBA00009045"/>
    </source>
</evidence>
<keyword evidence="3 8" id="KW-0812">Transmembrane</keyword>
<dbReference type="GO" id="GO:0016020">
    <property type="term" value="C:membrane"/>
    <property type="evidence" value="ECO:0007669"/>
    <property type="project" value="UniProtKB-SubCell"/>
</dbReference>
<dbReference type="InterPro" id="IPR035952">
    <property type="entry name" value="Rhomboid-like_sf"/>
</dbReference>
<feature type="transmembrane region" description="Helical" evidence="8">
    <location>
        <begin position="297"/>
        <end position="320"/>
    </location>
</feature>
<keyword evidence="9" id="KW-0732">Signal</keyword>
<dbReference type="InterPro" id="IPR022764">
    <property type="entry name" value="Peptidase_S54_rhomboid_dom"/>
</dbReference>
<dbReference type="AlphaFoldDB" id="A0A9N8E181"/>
<feature type="signal peptide" evidence="9">
    <location>
        <begin position="1"/>
        <end position="32"/>
    </location>
</feature>
<evidence type="ECO:0000256" key="1">
    <source>
        <dbReference type="ARBA" id="ARBA00004141"/>
    </source>
</evidence>
<reference evidence="11" key="1">
    <citation type="submission" date="2020-06" db="EMBL/GenBank/DDBJ databases">
        <authorList>
            <consortium name="Plant Systems Biology data submission"/>
        </authorList>
    </citation>
    <scope>NUCLEOTIDE SEQUENCE</scope>
    <source>
        <strain evidence="11">D6</strain>
    </source>
</reference>